<evidence type="ECO:0000313" key="1">
    <source>
        <dbReference type="EMBL" id="KCY14080.1"/>
    </source>
</evidence>
<gene>
    <name evidence="1" type="ORF">J596_3733</name>
</gene>
<protein>
    <submittedName>
        <fullName evidence="1">Uncharacterized protein</fullName>
    </submittedName>
</protein>
<sequence length="124" mass="14076">MAEKLLANASAKLSLEEKAKMEWIAKLEGKNSISNLIRSMCKKKISEVESEMANKSSLDVIKNICTRKISEAETEYEFLRNVFIGSKQTGYTEDTFELVPLRAEKSRHSNACDKSVQLDLLSWK</sequence>
<dbReference type="AlphaFoldDB" id="A0A062I2R4"/>
<dbReference type="RefSeq" id="WP_032037682.1">
    <property type="nucleotide sequence ID" value="NZ_JMOD01000109.1"/>
</dbReference>
<proteinExistence type="predicted"/>
<comment type="caution">
    <text evidence="1">The sequence shown here is derived from an EMBL/GenBank/DDBJ whole genome shotgun (WGS) entry which is preliminary data.</text>
</comment>
<dbReference type="EMBL" id="JMOD01000109">
    <property type="protein sequence ID" value="KCY14080.1"/>
    <property type="molecule type" value="Genomic_DNA"/>
</dbReference>
<name>A0A062I2R4_ACIBA</name>
<dbReference type="Proteomes" id="UP000027327">
    <property type="component" value="Unassembled WGS sequence"/>
</dbReference>
<reference evidence="1 2" key="1">
    <citation type="submission" date="2014-04" db="EMBL/GenBank/DDBJ databases">
        <title>Comparative genomics and transcriptomics to identify genetic mechanisms underlying the emergence of carbapenem resistant Acinetobacter baumannii (CRAb).</title>
        <authorList>
            <person name="Harris A.D."/>
            <person name="Johnson K.J."/>
            <person name="George J."/>
            <person name="Nadendla S."/>
            <person name="Daugherty S.C."/>
            <person name="Parankush S."/>
            <person name="Sadzewicz L."/>
            <person name="Tallon L."/>
            <person name="Sengamalay N."/>
            <person name="Hazen T.H."/>
            <person name="Rasko D.A."/>
        </authorList>
    </citation>
    <scope>NUCLEOTIDE SEQUENCE [LARGE SCALE GENOMIC DNA]</scope>
    <source>
        <strain evidence="1 2">21072</strain>
    </source>
</reference>
<evidence type="ECO:0000313" key="2">
    <source>
        <dbReference type="Proteomes" id="UP000027327"/>
    </source>
</evidence>
<organism evidence="1 2">
    <name type="scientific">Acinetobacter baumannii 21072</name>
    <dbReference type="NCBI Taxonomy" id="1310697"/>
    <lineage>
        <taxon>Bacteria</taxon>
        <taxon>Pseudomonadati</taxon>
        <taxon>Pseudomonadota</taxon>
        <taxon>Gammaproteobacteria</taxon>
        <taxon>Moraxellales</taxon>
        <taxon>Moraxellaceae</taxon>
        <taxon>Acinetobacter</taxon>
        <taxon>Acinetobacter calcoaceticus/baumannii complex</taxon>
    </lineage>
</organism>
<accession>A0A062I2R4</accession>